<dbReference type="EMBL" id="JACXVP010000004">
    <property type="protein sequence ID" value="KAG5610598.1"/>
    <property type="molecule type" value="Genomic_DNA"/>
</dbReference>
<dbReference type="AlphaFoldDB" id="A0A9J5ZIC6"/>
<name>A0A9J5ZIC6_SOLCO</name>
<evidence type="ECO:0000256" key="1">
    <source>
        <dbReference type="SAM" id="MobiDB-lite"/>
    </source>
</evidence>
<comment type="caution">
    <text evidence="2">The sequence shown here is derived from an EMBL/GenBank/DDBJ whole genome shotgun (WGS) entry which is preliminary data.</text>
</comment>
<organism evidence="2 3">
    <name type="scientific">Solanum commersonii</name>
    <name type="common">Commerson's wild potato</name>
    <name type="synonym">Commerson's nightshade</name>
    <dbReference type="NCBI Taxonomy" id="4109"/>
    <lineage>
        <taxon>Eukaryota</taxon>
        <taxon>Viridiplantae</taxon>
        <taxon>Streptophyta</taxon>
        <taxon>Embryophyta</taxon>
        <taxon>Tracheophyta</taxon>
        <taxon>Spermatophyta</taxon>
        <taxon>Magnoliopsida</taxon>
        <taxon>eudicotyledons</taxon>
        <taxon>Gunneridae</taxon>
        <taxon>Pentapetalae</taxon>
        <taxon>asterids</taxon>
        <taxon>lamiids</taxon>
        <taxon>Solanales</taxon>
        <taxon>Solanaceae</taxon>
        <taxon>Solanoideae</taxon>
        <taxon>Solaneae</taxon>
        <taxon>Solanum</taxon>
    </lineage>
</organism>
<evidence type="ECO:0000313" key="2">
    <source>
        <dbReference type="EMBL" id="KAG5610598.1"/>
    </source>
</evidence>
<proteinExistence type="predicted"/>
<accession>A0A9J5ZIC6</accession>
<feature type="region of interest" description="Disordered" evidence="1">
    <location>
        <begin position="1"/>
        <end position="27"/>
    </location>
</feature>
<protein>
    <submittedName>
        <fullName evidence="2">Uncharacterized protein</fullName>
    </submittedName>
</protein>
<reference evidence="2 3" key="1">
    <citation type="submission" date="2020-09" db="EMBL/GenBank/DDBJ databases">
        <title>De no assembly of potato wild relative species, Solanum commersonii.</title>
        <authorList>
            <person name="Cho K."/>
        </authorList>
    </citation>
    <scope>NUCLEOTIDE SEQUENCE [LARGE SCALE GENOMIC DNA]</scope>
    <source>
        <strain evidence="2">LZ3.2</strain>
        <tissue evidence="2">Leaf</tissue>
    </source>
</reference>
<dbReference type="Proteomes" id="UP000824120">
    <property type="component" value="Chromosome 4"/>
</dbReference>
<sequence>MIQNAKMLKVKAKRQGTRPKGGSSSSSAIPTNCIDFWESLSFRGFWRLCSETLNIQRCFWFAGERGRKTKTTKLIVGGIGSTWVHLDKVNPSTSATHSARETEWAK</sequence>
<feature type="compositionally biased region" description="Basic residues" evidence="1">
    <location>
        <begin position="8"/>
        <end position="17"/>
    </location>
</feature>
<keyword evidence="3" id="KW-1185">Reference proteome</keyword>
<evidence type="ECO:0000313" key="3">
    <source>
        <dbReference type="Proteomes" id="UP000824120"/>
    </source>
</evidence>
<gene>
    <name evidence="2" type="ORF">H5410_021879</name>
</gene>